<feature type="transmembrane region" description="Helical" evidence="9">
    <location>
        <begin position="106"/>
        <end position="126"/>
    </location>
</feature>
<reference evidence="10 11" key="1">
    <citation type="submission" date="2019-02" db="EMBL/GenBank/DDBJ databases">
        <authorList>
            <person name="Manzano-Marin A."/>
            <person name="Manzano-Marin A."/>
        </authorList>
    </citation>
    <scope>NUCLEOTIDE SEQUENCE [LARGE SCALE GENOMIC DNA]</scope>
    <source>
        <strain evidence="10 11">ErCipseudotaxifoliae</strain>
    </source>
</reference>
<sequence>MIARYIEITKPGIIFGNLISVIGGFLLASQGDINYIELCSTVFGAGLIVASSCVYNNYIDRDIDKKTHRTKNRALAKGLISLKLSLMYATILGVTGFAVLYSKANFLAMSVAAIGMIIYVCIYSLYMKRHSLHGTFVGSLSGATPPIIGYCAASNQLQPGALILLIIFSLWQIPHSYAIAIYRIQDYQLANIPILPVVKGVFITKRYITIYIIAFIAATLMLKIFGYTGYKYLVVVSIVNTWWLMIAISGYTTQDDRLWARKLFLISIVVITTLSIMMSVDVIAVNPKHVPVYIS</sequence>
<evidence type="ECO:0000256" key="4">
    <source>
        <dbReference type="ARBA" id="ARBA00022692"/>
    </source>
</evidence>
<dbReference type="NCBIfam" id="NF003348">
    <property type="entry name" value="PRK04375.1-1"/>
    <property type="match status" value="1"/>
</dbReference>
<dbReference type="OrthoDB" id="9814417at2"/>
<comment type="subcellular location">
    <subcellularLocation>
        <location evidence="1 9">Cell membrane</location>
        <topology evidence="1 9">Multi-pass membrane protein</topology>
    </subcellularLocation>
</comment>
<keyword evidence="3 9" id="KW-0808">Transferase</keyword>
<organism evidence="10 11">
    <name type="scientific">Candidatus Erwinia haradaeae</name>
    <dbReference type="NCBI Taxonomy" id="1922217"/>
    <lineage>
        <taxon>Bacteria</taxon>
        <taxon>Pseudomonadati</taxon>
        <taxon>Pseudomonadota</taxon>
        <taxon>Gammaproteobacteria</taxon>
        <taxon>Enterobacterales</taxon>
        <taxon>Erwiniaceae</taxon>
        <taxon>Erwinia</taxon>
    </lineage>
</organism>
<keyword evidence="4 9" id="KW-0812">Transmembrane</keyword>
<evidence type="ECO:0000256" key="2">
    <source>
        <dbReference type="ARBA" id="ARBA00022475"/>
    </source>
</evidence>
<keyword evidence="2 9" id="KW-1003">Cell membrane</keyword>
<evidence type="ECO:0000313" key="11">
    <source>
        <dbReference type="Proteomes" id="UP000294462"/>
    </source>
</evidence>
<evidence type="ECO:0000313" key="10">
    <source>
        <dbReference type="EMBL" id="VFP87462.1"/>
    </source>
</evidence>
<feature type="transmembrane region" description="Helical" evidence="9">
    <location>
        <begin position="79"/>
        <end position="100"/>
    </location>
</feature>
<dbReference type="CDD" id="cd13957">
    <property type="entry name" value="PT_UbiA_Cox10"/>
    <property type="match status" value="1"/>
</dbReference>
<dbReference type="GO" id="GO:0008495">
    <property type="term" value="F:protoheme IX farnesyltransferase activity"/>
    <property type="evidence" value="ECO:0007669"/>
    <property type="project" value="UniProtKB-UniRule"/>
</dbReference>
<keyword evidence="11" id="KW-1185">Reference proteome</keyword>
<evidence type="ECO:0000256" key="5">
    <source>
        <dbReference type="ARBA" id="ARBA00022989"/>
    </source>
</evidence>
<comment type="function">
    <text evidence="9">Converts heme B (protoheme IX) to heme O by substitution of the vinyl group on carbon 2 of heme B porphyrin ring with a hydroxyethyl farnesyl side group.</text>
</comment>
<dbReference type="InterPro" id="IPR000537">
    <property type="entry name" value="UbiA_prenyltransferase"/>
</dbReference>
<dbReference type="UniPathway" id="UPA00834">
    <property type="reaction ID" value="UER00712"/>
</dbReference>
<gene>
    <name evidence="9 10" type="primary">cyoE</name>
    <name evidence="10" type="ORF">ERCIPSTX3056_549</name>
</gene>
<dbReference type="GO" id="GO:0048034">
    <property type="term" value="P:heme O biosynthetic process"/>
    <property type="evidence" value="ECO:0007669"/>
    <property type="project" value="UniProtKB-UniRule"/>
</dbReference>
<evidence type="ECO:0000256" key="9">
    <source>
        <dbReference type="HAMAP-Rule" id="MF_00154"/>
    </source>
</evidence>
<dbReference type="GO" id="GO:0005886">
    <property type="term" value="C:plasma membrane"/>
    <property type="evidence" value="ECO:0007669"/>
    <property type="project" value="UniProtKB-SubCell"/>
</dbReference>
<feature type="transmembrane region" description="Helical" evidence="9">
    <location>
        <begin position="12"/>
        <end position="29"/>
    </location>
</feature>
<name>A0A451DL60_9GAMM</name>
<evidence type="ECO:0000256" key="6">
    <source>
        <dbReference type="ARBA" id="ARBA00023133"/>
    </source>
</evidence>
<dbReference type="KEGG" id="ehd:ERCIPSTX3056_549"/>
<comment type="pathway">
    <text evidence="9">Porphyrin-containing compound metabolism; heme O biosynthesis; heme O from protoheme: step 1/1.</text>
</comment>
<keyword evidence="6 9" id="KW-0350">Heme biosynthesis</keyword>
<keyword evidence="5 9" id="KW-1133">Transmembrane helix</keyword>
<dbReference type="Pfam" id="PF01040">
    <property type="entry name" value="UbiA"/>
    <property type="match status" value="1"/>
</dbReference>
<dbReference type="Proteomes" id="UP000294462">
    <property type="component" value="Chromosome"/>
</dbReference>
<feature type="transmembrane region" description="Helical" evidence="9">
    <location>
        <begin position="232"/>
        <end position="251"/>
    </location>
</feature>
<evidence type="ECO:0000256" key="1">
    <source>
        <dbReference type="ARBA" id="ARBA00004651"/>
    </source>
</evidence>
<dbReference type="FunFam" id="1.10.357.140:FF:000001">
    <property type="entry name" value="Protoheme IX farnesyltransferase"/>
    <property type="match status" value="1"/>
</dbReference>
<comment type="similarity">
    <text evidence="9">Belongs to the UbiA prenyltransferase family. Protoheme IX farnesyltransferase subfamily.</text>
</comment>
<dbReference type="InterPro" id="IPR044878">
    <property type="entry name" value="UbiA_sf"/>
</dbReference>
<feature type="transmembrane region" description="Helical" evidence="9">
    <location>
        <begin position="263"/>
        <end position="285"/>
    </location>
</feature>
<dbReference type="EC" id="2.5.1.141" evidence="9"/>
<feature type="transmembrane region" description="Helical" evidence="9">
    <location>
        <begin position="35"/>
        <end position="58"/>
    </location>
</feature>
<dbReference type="PANTHER" id="PTHR43448:SF2">
    <property type="entry name" value="PROTOHEME IX FARNESYLTRANSFERASE, MITOCHONDRIAL"/>
    <property type="match status" value="1"/>
</dbReference>
<dbReference type="AlphaFoldDB" id="A0A451DL60"/>
<comment type="catalytic activity">
    <reaction evidence="8 9">
        <text>heme b + (2E,6E)-farnesyl diphosphate + H2O = Fe(II)-heme o + diphosphate</text>
        <dbReference type="Rhea" id="RHEA:28070"/>
        <dbReference type="ChEBI" id="CHEBI:15377"/>
        <dbReference type="ChEBI" id="CHEBI:33019"/>
        <dbReference type="ChEBI" id="CHEBI:60344"/>
        <dbReference type="ChEBI" id="CHEBI:60530"/>
        <dbReference type="ChEBI" id="CHEBI:175763"/>
        <dbReference type="EC" id="2.5.1.141"/>
    </reaction>
</comment>
<dbReference type="NCBIfam" id="TIGR01473">
    <property type="entry name" value="cyoE_ctaB"/>
    <property type="match status" value="1"/>
</dbReference>
<dbReference type="RefSeq" id="WP_072666410.1">
    <property type="nucleotide sequence ID" value="NZ_LR217725.1"/>
</dbReference>
<comment type="miscellaneous">
    <text evidence="9">Carbon 2 of the heme B porphyrin ring is defined according to the Fischer nomenclature.</text>
</comment>
<proteinExistence type="inferred from homology"/>
<dbReference type="EMBL" id="LR217725">
    <property type="protein sequence ID" value="VFP87462.1"/>
    <property type="molecule type" value="Genomic_DNA"/>
</dbReference>
<dbReference type="PANTHER" id="PTHR43448">
    <property type="entry name" value="PROTOHEME IX FARNESYLTRANSFERASE, MITOCHONDRIAL"/>
    <property type="match status" value="1"/>
</dbReference>
<dbReference type="Gene3D" id="1.10.357.140">
    <property type="entry name" value="UbiA prenyltransferase"/>
    <property type="match status" value="1"/>
</dbReference>
<accession>A0A451DL60</accession>
<evidence type="ECO:0000256" key="3">
    <source>
        <dbReference type="ARBA" id="ARBA00022679"/>
    </source>
</evidence>
<feature type="transmembrane region" description="Helical" evidence="9">
    <location>
        <begin position="208"/>
        <end position="226"/>
    </location>
</feature>
<protein>
    <recommendedName>
        <fullName evidence="9">Protoheme IX farnesyltransferase</fullName>
        <ecNumber evidence="9">2.5.1.141</ecNumber>
    </recommendedName>
    <alternativeName>
        <fullName evidence="9">Heme B farnesyltransferase</fullName>
    </alternativeName>
    <alternativeName>
        <fullName evidence="9">Heme O synthase</fullName>
    </alternativeName>
</protein>
<evidence type="ECO:0000256" key="7">
    <source>
        <dbReference type="ARBA" id="ARBA00023136"/>
    </source>
</evidence>
<evidence type="ECO:0000256" key="8">
    <source>
        <dbReference type="ARBA" id="ARBA00047690"/>
    </source>
</evidence>
<dbReference type="HAMAP" id="MF_00154">
    <property type="entry name" value="CyoE_CtaB"/>
    <property type="match status" value="1"/>
</dbReference>
<keyword evidence="7 9" id="KW-0472">Membrane</keyword>
<dbReference type="InterPro" id="IPR006369">
    <property type="entry name" value="Protohaem_IX_farnesylTrfase"/>
</dbReference>